<dbReference type="Gene3D" id="3.90.180.10">
    <property type="entry name" value="Medium-chain alcohol dehydrogenases, catalytic domain"/>
    <property type="match status" value="1"/>
</dbReference>
<accession>A0A8H5Z6N8</accession>
<dbReference type="InterPro" id="IPR036291">
    <property type="entry name" value="NAD(P)-bd_dom_sf"/>
</dbReference>
<sequence>MMVNEWPVILGSDGAGIVIEVGPDVARLKVGDYVYSCAPVGQNRFTPFQDAYLAQEDLLFKKGSNISLEDSCTIGACLLTSTLCLIGGTGLELPDDGNKAPEKDEWIVILGGSGNVGQFAIQLGKVCGYKVLASCSPSKQSIAVQNGASATFDSRESVDAQVAEIKKITDGNFGKMMDASTYGYKVMVKALETASEAKEKYLTSVDSWSPFSTPSSINEYRADLGHLCRPNERDGAQITSNIANWIPFLETHIAAGTLKPLEYHVVDGVGWEKVIQGIQDMESGRIGKKIVHLRPRYIETTMEAIGAGASTLAFVLLALKSAKIINESLSSFKDAPRIVSELSKDLESLQSVLGRISSSSLQHAPTSTIASLNDILQACTTELSGIECRLAKFSTSSGSSRSSRMYKGVLAYVKKEDLENARSRIRDKSTQINLYLSLLQAQSLLQVSSRIDTHATVTASILEQILGEVSKLHTRLDQDAAASEAEQLTATADNDAIDSAMAGQLGAMALCSELESSISRFSTLINHDGLTLDADDAEQIIDDLRKFVVIARERSIEKSALKSNRNSYSAVTENDTKALGRDLKLIEGLILSAPIIAINQSVSGSRRLRTQLPHGTVIKQKRLREEIDVDHGYLTISTNKRRRICSGVADPSGNVNTFRDVVANIVFRPSDSPWMFSVSLSQGQLFDRSIQSIPRISVCRIVPNDSPVFALVKQGSLKEFITMLQEGKASLRDHDEQGMPLLHYAATASVEMCKFLIESGADVDEMGEDTGTALSRIAGLDRHDTTLVLLENMADPTLSYPGWDNPLSTACNLDLASAELFLKHGGHFTMHDLESFDLNGRTRIHQVCMAESRTTSKKKAVAMLAAAGANLNARVAKSWSPDDHQTLGFTCLHSLVYKAHRSRDRDELEAAVFLIQQGADIFAVDHHQQSISMRAYLPNDSDNQYSSKGSYRGDLWDAALTICGYDISPHRDAYPRVPRYNRNYRRKDFERLWEGYEALCPYWIDERFPETGGDDDYWKQPVRRCEHVACSDCEELPPQADENDVGPKADADIPDYAQAMYREWYFARSPEYSASHIAHMAYMADTDRLTIYDAESNDREEGSPSPDIFEGGDKESSVDDGSDGGVRFYGEMNNPSPPSSEDGEAAYERLVGSYQDDDRWLEHYIRAAEEEYEGEDEDMAD</sequence>
<dbReference type="SUPFAM" id="SSF50129">
    <property type="entry name" value="GroES-like"/>
    <property type="match status" value="1"/>
</dbReference>
<keyword evidence="2" id="KW-0560">Oxidoreductase</keyword>
<dbReference type="InterPro" id="IPR002110">
    <property type="entry name" value="Ankyrin_rpt"/>
</dbReference>
<name>A0A8H5Z6N8_9HYPO</name>
<feature type="region of interest" description="Disordered" evidence="3">
    <location>
        <begin position="1096"/>
        <end position="1145"/>
    </location>
</feature>
<protein>
    <recommendedName>
        <fullName evidence="4">Enoyl reductase (ER) domain-containing protein</fullName>
    </recommendedName>
</protein>
<evidence type="ECO:0000313" key="6">
    <source>
        <dbReference type="Proteomes" id="UP000544331"/>
    </source>
</evidence>
<dbReference type="InterPro" id="IPR031348">
    <property type="entry name" value="PigL_N"/>
</dbReference>
<dbReference type="OrthoDB" id="10257049at2759"/>
<comment type="caution">
    <text evidence="5">The sequence shown here is derived from an EMBL/GenBank/DDBJ whole genome shotgun (WGS) entry which is preliminary data.</text>
</comment>
<dbReference type="GO" id="GO:0016651">
    <property type="term" value="F:oxidoreductase activity, acting on NAD(P)H"/>
    <property type="evidence" value="ECO:0007669"/>
    <property type="project" value="InterPro"/>
</dbReference>
<dbReference type="SMART" id="SM00248">
    <property type="entry name" value="ANK"/>
    <property type="match status" value="3"/>
</dbReference>
<dbReference type="SUPFAM" id="SSF48403">
    <property type="entry name" value="Ankyrin repeat"/>
    <property type="match status" value="1"/>
</dbReference>
<evidence type="ECO:0000259" key="4">
    <source>
        <dbReference type="SMART" id="SM00829"/>
    </source>
</evidence>
<dbReference type="Pfam" id="PF17111">
    <property type="entry name" value="PigL_N"/>
    <property type="match status" value="1"/>
</dbReference>
<dbReference type="PANTHER" id="PTHR45348:SF2">
    <property type="entry name" value="ZINC-TYPE ALCOHOL DEHYDROGENASE-LIKE PROTEIN C2E1P3.01"/>
    <property type="match status" value="1"/>
</dbReference>
<keyword evidence="6" id="KW-1185">Reference proteome</keyword>
<dbReference type="InterPro" id="IPR020843">
    <property type="entry name" value="ER"/>
</dbReference>
<dbReference type="InterPro" id="IPR013154">
    <property type="entry name" value="ADH-like_N"/>
</dbReference>
<dbReference type="AlphaFoldDB" id="A0A8H5Z6N8"/>
<organism evidence="5 6">
    <name type="scientific">Fusarium mundagurra</name>
    <dbReference type="NCBI Taxonomy" id="1567541"/>
    <lineage>
        <taxon>Eukaryota</taxon>
        <taxon>Fungi</taxon>
        <taxon>Dikarya</taxon>
        <taxon>Ascomycota</taxon>
        <taxon>Pezizomycotina</taxon>
        <taxon>Sordariomycetes</taxon>
        <taxon>Hypocreomycetidae</taxon>
        <taxon>Hypocreales</taxon>
        <taxon>Nectriaceae</taxon>
        <taxon>Fusarium</taxon>
        <taxon>Fusarium fujikuroi species complex</taxon>
    </lineage>
</organism>
<dbReference type="Gene3D" id="3.40.50.720">
    <property type="entry name" value="NAD(P)-binding Rossmann-like Domain"/>
    <property type="match status" value="1"/>
</dbReference>
<dbReference type="Gene3D" id="1.25.40.20">
    <property type="entry name" value="Ankyrin repeat-containing domain"/>
    <property type="match status" value="1"/>
</dbReference>
<dbReference type="Pfam" id="PF08240">
    <property type="entry name" value="ADH_N"/>
    <property type="match status" value="1"/>
</dbReference>
<evidence type="ECO:0000256" key="1">
    <source>
        <dbReference type="ARBA" id="ARBA00008072"/>
    </source>
</evidence>
<gene>
    <name evidence="5" type="ORF">FMUND_201</name>
</gene>
<reference evidence="5 6" key="1">
    <citation type="submission" date="2020-05" db="EMBL/GenBank/DDBJ databases">
        <title>Identification and distribution of gene clusters putatively required for synthesis of sphingolipid metabolism inhibitors in phylogenetically diverse species of the filamentous fungus Fusarium.</title>
        <authorList>
            <person name="Kim H.-S."/>
            <person name="Busman M."/>
            <person name="Brown D.W."/>
            <person name="Divon H."/>
            <person name="Uhlig S."/>
            <person name="Proctor R.H."/>
        </authorList>
    </citation>
    <scope>NUCLEOTIDE SEQUENCE [LARGE SCALE GENOMIC DNA]</scope>
    <source>
        <strain evidence="5 6">NRRL 66235</strain>
    </source>
</reference>
<dbReference type="InterPro" id="IPR011032">
    <property type="entry name" value="GroES-like_sf"/>
</dbReference>
<feature type="domain" description="Enoyl reductase (ER)" evidence="4">
    <location>
        <begin position="1"/>
        <end position="291"/>
    </location>
</feature>
<comment type="similarity">
    <text evidence="1">Belongs to the zinc-containing alcohol dehydrogenase family.</text>
</comment>
<dbReference type="InterPro" id="IPR036770">
    <property type="entry name" value="Ankyrin_rpt-contain_sf"/>
</dbReference>
<dbReference type="PANTHER" id="PTHR45348">
    <property type="entry name" value="HYPOTHETICAL OXIDOREDUCTASE (EUROFUNG)"/>
    <property type="match status" value="1"/>
</dbReference>
<evidence type="ECO:0000256" key="3">
    <source>
        <dbReference type="SAM" id="MobiDB-lite"/>
    </source>
</evidence>
<dbReference type="SUPFAM" id="SSF51735">
    <property type="entry name" value="NAD(P)-binding Rossmann-fold domains"/>
    <property type="match status" value="1"/>
</dbReference>
<dbReference type="EMBL" id="JAAOAN010000016">
    <property type="protein sequence ID" value="KAF5725107.1"/>
    <property type="molecule type" value="Genomic_DNA"/>
</dbReference>
<proteinExistence type="inferred from homology"/>
<dbReference type="SMART" id="SM00829">
    <property type="entry name" value="PKS_ER"/>
    <property type="match status" value="1"/>
</dbReference>
<evidence type="ECO:0000313" key="5">
    <source>
        <dbReference type="EMBL" id="KAF5725107.1"/>
    </source>
</evidence>
<dbReference type="Proteomes" id="UP000544331">
    <property type="component" value="Unassembled WGS sequence"/>
</dbReference>
<dbReference type="InterPro" id="IPR047122">
    <property type="entry name" value="Trans-enoyl_RdTase-like"/>
</dbReference>
<dbReference type="Pfam" id="PF00023">
    <property type="entry name" value="Ank"/>
    <property type="match status" value="1"/>
</dbReference>
<evidence type="ECO:0000256" key="2">
    <source>
        <dbReference type="ARBA" id="ARBA00023002"/>
    </source>
</evidence>